<dbReference type="EMBL" id="JBEPLJ010000025">
    <property type="protein sequence ID" value="MET3588459.1"/>
    <property type="molecule type" value="Genomic_DNA"/>
</dbReference>
<reference evidence="4 5" key="1">
    <citation type="submission" date="2024-06" db="EMBL/GenBank/DDBJ databases">
        <title>Genomic Encyclopedia of Type Strains, Phase IV (KMG-IV): sequencing the most valuable type-strain genomes for metagenomic binning, comparative biology and taxonomic classification.</title>
        <authorList>
            <person name="Goeker M."/>
        </authorList>
    </citation>
    <scope>NUCLEOTIDE SEQUENCE [LARGE SCALE GENOMIC DNA]</scope>
    <source>
        <strain evidence="4 5">DSM 105042</strain>
    </source>
</reference>
<evidence type="ECO:0000259" key="3">
    <source>
        <dbReference type="PROSITE" id="PS50110"/>
    </source>
</evidence>
<sequence length="118" mass="12951">MRAKVLIVEDEPLLLMLAAELVEEAGMESVTASNADDAIVLLEQDPGIRILMTDIDMPGSMDGLKLAAAVRDRWPPIQIVVVSGKQRPRVSDLPAQSVFLSKPYDIYRLSETLMKMAA</sequence>
<organism evidence="4 5">
    <name type="scientific">Pseudorhizobium tarimense</name>
    <dbReference type="NCBI Taxonomy" id="1079109"/>
    <lineage>
        <taxon>Bacteria</taxon>
        <taxon>Pseudomonadati</taxon>
        <taxon>Pseudomonadota</taxon>
        <taxon>Alphaproteobacteria</taxon>
        <taxon>Hyphomicrobiales</taxon>
        <taxon>Rhizobiaceae</taxon>
        <taxon>Rhizobium/Agrobacterium group</taxon>
        <taxon>Pseudorhizobium</taxon>
    </lineage>
</organism>
<keyword evidence="1 2" id="KW-0597">Phosphoprotein</keyword>
<dbReference type="Pfam" id="PF00072">
    <property type="entry name" value="Response_reg"/>
    <property type="match status" value="1"/>
</dbReference>
<keyword evidence="5" id="KW-1185">Reference proteome</keyword>
<dbReference type="InterPro" id="IPR011006">
    <property type="entry name" value="CheY-like_superfamily"/>
</dbReference>
<dbReference type="RefSeq" id="WP_247246135.1">
    <property type="nucleotide sequence ID" value="NZ_JALJRA010000026.1"/>
</dbReference>
<protein>
    <submittedName>
        <fullName evidence="4">DNA-binding NtrC family response regulator</fullName>
    </submittedName>
</protein>
<evidence type="ECO:0000313" key="4">
    <source>
        <dbReference type="EMBL" id="MET3588459.1"/>
    </source>
</evidence>
<dbReference type="InterPro" id="IPR050595">
    <property type="entry name" value="Bact_response_regulator"/>
</dbReference>
<dbReference type="Gene3D" id="3.40.50.2300">
    <property type="match status" value="1"/>
</dbReference>
<dbReference type="PANTHER" id="PTHR44591">
    <property type="entry name" value="STRESS RESPONSE REGULATOR PROTEIN 1"/>
    <property type="match status" value="1"/>
</dbReference>
<dbReference type="PANTHER" id="PTHR44591:SF21">
    <property type="entry name" value="TWO-COMPONENT RESPONSE REGULATOR"/>
    <property type="match status" value="1"/>
</dbReference>
<evidence type="ECO:0000256" key="2">
    <source>
        <dbReference type="PROSITE-ProRule" id="PRU00169"/>
    </source>
</evidence>
<dbReference type="SMART" id="SM00448">
    <property type="entry name" value="REC"/>
    <property type="match status" value="1"/>
</dbReference>
<name>A0ABV2HDD2_9HYPH</name>
<gene>
    <name evidence="4" type="ORF">ABID21_004595</name>
</gene>
<evidence type="ECO:0000313" key="5">
    <source>
        <dbReference type="Proteomes" id="UP001549031"/>
    </source>
</evidence>
<comment type="caution">
    <text evidence="4">The sequence shown here is derived from an EMBL/GenBank/DDBJ whole genome shotgun (WGS) entry which is preliminary data.</text>
</comment>
<feature type="modified residue" description="4-aspartylphosphate" evidence="2">
    <location>
        <position position="54"/>
    </location>
</feature>
<proteinExistence type="predicted"/>
<accession>A0ABV2HDD2</accession>
<dbReference type="Proteomes" id="UP001549031">
    <property type="component" value="Unassembled WGS sequence"/>
</dbReference>
<dbReference type="GO" id="GO:0003677">
    <property type="term" value="F:DNA binding"/>
    <property type="evidence" value="ECO:0007669"/>
    <property type="project" value="UniProtKB-KW"/>
</dbReference>
<dbReference type="SUPFAM" id="SSF52172">
    <property type="entry name" value="CheY-like"/>
    <property type="match status" value="1"/>
</dbReference>
<keyword evidence="4" id="KW-0238">DNA-binding</keyword>
<dbReference type="InterPro" id="IPR001789">
    <property type="entry name" value="Sig_transdc_resp-reg_receiver"/>
</dbReference>
<dbReference type="PROSITE" id="PS50110">
    <property type="entry name" value="RESPONSE_REGULATORY"/>
    <property type="match status" value="1"/>
</dbReference>
<feature type="domain" description="Response regulatory" evidence="3">
    <location>
        <begin position="4"/>
        <end position="117"/>
    </location>
</feature>
<evidence type="ECO:0000256" key="1">
    <source>
        <dbReference type="ARBA" id="ARBA00022553"/>
    </source>
</evidence>